<sequence length="144" mass="15879">MNITNKIIGFAYFSGTKSAQTSENFTSYHFVNGVVAKLWARRYSNAVSQALQQCCGPGVTAKLWARRYSKAVSQALQQCCGPGVTAMLRATRHIQTRNLVIMSLASNHHTAFGLIVQFVYFVSISGFARSSRPLLELQAIDEIS</sequence>
<evidence type="ECO:0000313" key="2">
    <source>
        <dbReference type="Proteomes" id="UP000735302"/>
    </source>
</evidence>
<organism evidence="1 2">
    <name type="scientific">Plakobranchus ocellatus</name>
    <dbReference type="NCBI Taxonomy" id="259542"/>
    <lineage>
        <taxon>Eukaryota</taxon>
        <taxon>Metazoa</taxon>
        <taxon>Spiralia</taxon>
        <taxon>Lophotrochozoa</taxon>
        <taxon>Mollusca</taxon>
        <taxon>Gastropoda</taxon>
        <taxon>Heterobranchia</taxon>
        <taxon>Euthyneura</taxon>
        <taxon>Panpulmonata</taxon>
        <taxon>Sacoglossa</taxon>
        <taxon>Placobranchoidea</taxon>
        <taxon>Plakobranchidae</taxon>
        <taxon>Plakobranchus</taxon>
    </lineage>
</organism>
<comment type="caution">
    <text evidence="1">The sequence shown here is derived from an EMBL/GenBank/DDBJ whole genome shotgun (WGS) entry which is preliminary data.</text>
</comment>
<name>A0AAV3XWK8_9GAST</name>
<dbReference type="Proteomes" id="UP000735302">
    <property type="component" value="Unassembled WGS sequence"/>
</dbReference>
<evidence type="ECO:0000313" key="1">
    <source>
        <dbReference type="EMBL" id="GFN74747.1"/>
    </source>
</evidence>
<dbReference type="EMBL" id="BLXT01000154">
    <property type="protein sequence ID" value="GFN74747.1"/>
    <property type="molecule type" value="Genomic_DNA"/>
</dbReference>
<gene>
    <name evidence="1" type="ORF">PoB_000125300</name>
</gene>
<dbReference type="AlphaFoldDB" id="A0AAV3XWK8"/>
<reference evidence="1 2" key="1">
    <citation type="journal article" date="2021" name="Elife">
        <title>Chloroplast acquisition without the gene transfer in kleptoplastic sea slugs, Plakobranchus ocellatus.</title>
        <authorList>
            <person name="Maeda T."/>
            <person name="Takahashi S."/>
            <person name="Yoshida T."/>
            <person name="Shimamura S."/>
            <person name="Takaki Y."/>
            <person name="Nagai Y."/>
            <person name="Toyoda A."/>
            <person name="Suzuki Y."/>
            <person name="Arimoto A."/>
            <person name="Ishii H."/>
            <person name="Satoh N."/>
            <person name="Nishiyama T."/>
            <person name="Hasebe M."/>
            <person name="Maruyama T."/>
            <person name="Minagawa J."/>
            <person name="Obokata J."/>
            <person name="Shigenobu S."/>
        </authorList>
    </citation>
    <scope>NUCLEOTIDE SEQUENCE [LARGE SCALE GENOMIC DNA]</scope>
</reference>
<accession>A0AAV3XWK8</accession>
<keyword evidence="2" id="KW-1185">Reference proteome</keyword>
<proteinExistence type="predicted"/>
<protein>
    <submittedName>
        <fullName evidence="1">Uncharacterized protein</fullName>
    </submittedName>
</protein>